<comment type="caution">
    <text evidence="1">The sequence shown here is derived from an EMBL/GenBank/DDBJ whole genome shotgun (WGS) entry which is preliminary data.</text>
</comment>
<accession>A0ABQ9I3I7</accession>
<evidence type="ECO:0000313" key="2">
    <source>
        <dbReference type="Proteomes" id="UP001159363"/>
    </source>
</evidence>
<protein>
    <recommendedName>
        <fullName evidence="3">DDE-1 domain-containing protein</fullName>
    </recommendedName>
</protein>
<name>A0ABQ9I3I7_9NEOP</name>
<organism evidence="1 2">
    <name type="scientific">Dryococelus australis</name>
    <dbReference type="NCBI Taxonomy" id="614101"/>
    <lineage>
        <taxon>Eukaryota</taxon>
        <taxon>Metazoa</taxon>
        <taxon>Ecdysozoa</taxon>
        <taxon>Arthropoda</taxon>
        <taxon>Hexapoda</taxon>
        <taxon>Insecta</taxon>
        <taxon>Pterygota</taxon>
        <taxon>Neoptera</taxon>
        <taxon>Polyneoptera</taxon>
        <taxon>Phasmatodea</taxon>
        <taxon>Verophasmatodea</taxon>
        <taxon>Anareolatae</taxon>
        <taxon>Phasmatidae</taxon>
        <taxon>Eurycanthinae</taxon>
        <taxon>Dryococelus</taxon>
    </lineage>
</organism>
<proteinExistence type="predicted"/>
<sequence length="109" mass="12917">MAPSEEEFPGLAYAATKNSWMEVETFGNHFLRNIRPDKPAIFIYDGHCSHTPLELLLKARQENIVILKPLKLNWDEELIKWQRIHYGKKLLKSMFSSFLSRYGEHWIQK</sequence>
<reference evidence="1 2" key="1">
    <citation type="submission" date="2023-02" db="EMBL/GenBank/DDBJ databases">
        <title>LHISI_Scaffold_Assembly.</title>
        <authorList>
            <person name="Stuart O.P."/>
            <person name="Cleave R."/>
            <person name="Magrath M.J.L."/>
            <person name="Mikheyev A.S."/>
        </authorList>
    </citation>
    <scope>NUCLEOTIDE SEQUENCE [LARGE SCALE GENOMIC DNA]</scope>
    <source>
        <strain evidence="1">Daus_M_001</strain>
        <tissue evidence="1">Leg muscle</tissue>
    </source>
</reference>
<dbReference type="Proteomes" id="UP001159363">
    <property type="component" value="Chromosome 3"/>
</dbReference>
<dbReference type="EMBL" id="JARBHB010000003">
    <property type="protein sequence ID" value="KAJ8891224.1"/>
    <property type="molecule type" value="Genomic_DNA"/>
</dbReference>
<keyword evidence="2" id="KW-1185">Reference proteome</keyword>
<gene>
    <name evidence="1" type="ORF">PR048_010739</name>
</gene>
<evidence type="ECO:0000313" key="1">
    <source>
        <dbReference type="EMBL" id="KAJ8891224.1"/>
    </source>
</evidence>
<evidence type="ECO:0008006" key="3">
    <source>
        <dbReference type="Google" id="ProtNLM"/>
    </source>
</evidence>